<sequence length="158" mass="17541">MNDSQTIFIGSEDPGSLDARVLCDERSAYLAALTGESGQRGMADDDLRSIRARFVVARNAMGEAMGCGAIRRQSYRVAELLRLYVRPQYRGLETVLLAYLEEEARLLGYQMVCLVATPAERSASLICEASGYRRMLIDDCRFQPGDTVCFEKSLLDPA</sequence>
<evidence type="ECO:0000313" key="2">
    <source>
        <dbReference type="EMBL" id="SAK83581.1"/>
    </source>
</evidence>
<reference evidence="2" key="1">
    <citation type="submission" date="2016-01" db="EMBL/GenBank/DDBJ databases">
        <authorList>
            <person name="Peeters C."/>
        </authorList>
    </citation>
    <scope>NUCLEOTIDE SEQUENCE [LARGE SCALE GENOMIC DNA]</scope>
    <source>
        <strain evidence="2">LMG 29325</strain>
    </source>
</reference>
<keyword evidence="3" id="KW-1185">Reference proteome</keyword>
<protein>
    <recommendedName>
        <fullName evidence="1">N-acetyltransferase domain-containing protein</fullName>
    </recommendedName>
</protein>
<feature type="domain" description="N-acetyltransferase" evidence="1">
    <location>
        <begin position="51"/>
        <end position="121"/>
    </location>
</feature>
<accession>A0A158CMR8</accession>
<gene>
    <name evidence="2" type="ORF">AWB82_05600</name>
</gene>
<dbReference type="GO" id="GO:0016747">
    <property type="term" value="F:acyltransferase activity, transferring groups other than amino-acyl groups"/>
    <property type="evidence" value="ECO:0007669"/>
    <property type="project" value="InterPro"/>
</dbReference>
<dbReference type="OrthoDB" id="5355033at2"/>
<dbReference type="STRING" id="1777143.AWB82_05600"/>
<comment type="caution">
    <text evidence="2">The sequence shown here is derived from an EMBL/GenBank/DDBJ whole genome shotgun (WGS) entry which is preliminary data.</text>
</comment>
<evidence type="ECO:0000313" key="3">
    <source>
        <dbReference type="Proteomes" id="UP000054596"/>
    </source>
</evidence>
<name>A0A158CMR8_9BURK</name>
<dbReference type="Pfam" id="PF00583">
    <property type="entry name" value="Acetyltransf_1"/>
    <property type="match status" value="1"/>
</dbReference>
<dbReference type="Gene3D" id="3.40.630.30">
    <property type="match status" value="1"/>
</dbReference>
<evidence type="ECO:0000259" key="1">
    <source>
        <dbReference type="Pfam" id="PF00583"/>
    </source>
</evidence>
<dbReference type="AlphaFoldDB" id="A0A158CMR8"/>
<dbReference type="EMBL" id="FCOJ02000053">
    <property type="protein sequence ID" value="SAK83581.1"/>
    <property type="molecule type" value="Genomic_DNA"/>
</dbReference>
<dbReference type="SUPFAM" id="SSF55729">
    <property type="entry name" value="Acyl-CoA N-acyltransferases (Nat)"/>
    <property type="match status" value="1"/>
</dbReference>
<dbReference type="RefSeq" id="WP_086972587.1">
    <property type="nucleotide sequence ID" value="NZ_FCOJ02000053.1"/>
</dbReference>
<dbReference type="InterPro" id="IPR016181">
    <property type="entry name" value="Acyl_CoA_acyltransferase"/>
</dbReference>
<organism evidence="2 3">
    <name type="scientific">Caballeronia glebae</name>
    <dbReference type="NCBI Taxonomy" id="1777143"/>
    <lineage>
        <taxon>Bacteria</taxon>
        <taxon>Pseudomonadati</taxon>
        <taxon>Pseudomonadota</taxon>
        <taxon>Betaproteobacteria</taxon>
        <taxon>Burkholderiales</taxon>
        <taxon>Burkholderiaceae</taxon>
        <taxon>Caballeronia</taxon>
    </lineage>
</organism>
<dbReference type="Proteomes" id="UP000054596">
    <property type="component" value="Unassembled WGS sequence"/>
</dbReference>
<dbReference type="CDD" id="cd04301">
    <property type="entry name" value="NAT_SF"/>
    <property type="match status" value="1"/>
</dbReference>
<proteinExistence type="predicted"/>
<dbReference type="InterPro" id="IPR000182">
    <property type="entry name" value="GNAT_dom"/>
</dbReference>